<name>A0AAW1SFK8_9CHLO</name>
<dbReference type="InterPro" id="IPR036869">
    <property type="entry name" value="J_dom_sf"/>
</dbReference>
<feature type="region of interest" description="Disordered" evidence="2">
    <location>
        <begin position="259"/>
        <end position="314"/>
    </location>
</feature>
<evidence type="ECO:0000259" key="3">
    <source>
        <dbReference type="PROSITE" id="PS50076"/>
    </source>
</evidence>
<evidence type="ECO:0000313" key="5">
    <source>
        <dbReference type="Proteomes" id="UP001438707"/>
    </source>
</evidence>
<accession>A0AAW1SFK8</accession>
<dbReference type="SMART" id="SM00271">
    <property type="entry name" value="DnaJ"/>
    <property type="match status" value="1"/>
</dbReference>
<dbReference type="PROSITE" id="PS50076">
    <property type="entry name" value="DNAJ_2"/>
    <property type="match status" value="1"/>
</dbReference>
<dbReference type="PANTHER" id="PTHR46620">
    <property type="entry name" value="J DOMAIN-CONTAINING PROTEIN SPF31"/>
    <property type="match status" value="1"/>
</dbReference>
<proteinExistence type="predicted"/>
<reference evidence="4 5" key="1">
    <citation type="journal article" date="2024" name="Nat. Commun.">
        <title>Phylogenomics reveals the evolutionary origins of lichenization in chlorophyte algae.</title>
        <authorList>
            <person name="Puginier C."/>
            <person name="Libourel C."/>
            <person name="Otte J."/>
            <person name="Skaloud P."/>
            <person name="Haon M."/>
            <person name="Grisel S."/>
            <person name="Petersen M."/>
            <person name="Berrin J.G."/>
            <person name="Delaux P.M."/>
            <person name="Dal Grande F."/>
            <person name="Keller J."/>
        </authorList>
    </citation>
    <scope>NUCLEOTIDE SEQUENCE [LARGE SCALE GENOMIC DNA]</scope>
    <source>
        <strain evidence="4 5">SAG 2145</strain>
    </source>
</reference>
<feature type="compositionally biased region" description="Pro residues" evidence="2">
    <location>
        <begin position="7"/>
        <end position="27"/>
    </location>
</feature>
<dbReference type="Proteomes" id="UP001438707">
    <property type="component" value="Unassembled WGS sequence"/>
</dbReference>
<gene>
    <name evidence="4" type="ORF">WJX74_005492</name>
</gene>
<evidence type="ECO:0000313" key="4">
    <source>
        <dbReference type="EMBL" id="KAK9844684.1"/>
    </source>
</evidence>
<feature type="domain" description="J" evidence="3">
    <location>
        <begin position="85"/>
        <end position="150"/>
    </location>
</feature>
<dbReference type="CDD" id="cd06257">
    <property type="entry name" value="DnaJ"/>
    <property type="match status" value="1"/>
</dbReference>
<dbReference type="PANTHER" id="PTHR46620:SF1">
    <property type="entry name" value="J DOMAIN-CONTAINING PROTEIN SPF31"/>
    <property type="match status" value="1"/>
</dbReference>
<dbReference type="Pfam" id="PF00226">
    <property type="entry name" value="DnaJ"/>
    <property type="match status" value="1"/>
</dbReference>
<dbReference type="EMBL" id="JALJOS010000001">
    <property type="protein sequence ID" value="KAK9844684.1"/>
    <property type="molecule type" value="Genomic_DNA"/>
</dbReference>
<sequence length="314" mass="36148">MSMEENPPLPPDDPPEPAPDTPAPPAEEQPAVDTTGPSILGQENTKEPAMSAAEEEALLKEFFMDMKDVDRDNEVNRILGAFKLNPFEQIGINFDCTMEDIRRQYRKVSLMVHPDKCKHPRATDAFEVLGNANKTLSDEEHVRELRHALTLARDEVRKERTKALKKDVALRLAGMIHKEGKEGVQAEYEQSPEFHDAWKQKARDMLAKAEWRRRKLTKRLKDDEERIEDEEAENRKKLKSMREHHKNWEANRDGRVGTWRTFVDKKSKKKEGKSAAGGIKPPKLKTADEERTYIQRPVGEQFRPPPPPATHQRP</sequence>
<feature type="compositionally biased region" description="Pro residues" evidence="2">
    <location>
        <begin position="303"/>
        <end position="314"/>
    </location>
</feature>
<evidence type="ECO:0000256" key="1">
    <source>
        <dbReference type="SAM" id="Coils"/>
    </source>
</evidence>
<dbReference type="AlphaFoldDB" id="A0AAW1SFK8"/>
<feature type="region of interest" description="Disordered" evidence="2">
    <location>
        <begin position="1"/>
        <end position="52"/>
    </location>
</feature>
<organism evidence="4 5">
    <name type="scientific">Apatococcus lobatus</name>
    <dbReference type="NCBI Taxonomy" id="904363"/>
    <lineage>
        <taxon>Eukaryota</taxon>
        <taxon>Viridiplantae</taxon>
        <taxon>Chlorophyta</taxon>
        <taxon>core chlorophytes</taxon>
        <taxon>Trebouxiophyceae</taxon>
        <taxon>Chlorellales</taxon>
        <taxon>Chlorellaceae</taxon>
        <taxon>Apatococcus</taxon>
    </lineage>
</organism>
<dbReference type="Gene3D" id="1.10.287.110">
    <property type="entry name" value="DnaJ domain"/>
    <property type="match status" value="1"/>
</dbReference>
<comment type="caution">
    <text evidence="4">The sequence shown here is derived from an EMBL/GenBank/DDBJ whole genome shotgun (WGS) entry which is preliminary data.</text>
</comment>
<dbReference type="PRINTS" id="PR00625">
    <property type="entry name" value="JDOMAIN"/>
</dbReference>
<dbReference type="SUPFAM" id="SSF46565">
    <property type="entry name" value="Chaperone J-domain"/>
    <property type="match status" value="1"/>
</dbReference>
<keyword evidence="5" id="KW-1185">Reference proteome</keyword>
<keyword evidence="1" id="KW-0175">Coiled coil</keyword>
<dbReference type="InterPro" id="IPR001623">
    <property type="entry name" value="DnaJ_domain"/>
</dbReference>
<evidence type="ECO:0000256" key="2">
    <source>
        <dbReference type="SAM" id="MobiDB-lite"/>
    </source>
</evidence>
<feature type="coiled-coil region" evidence="1">
    <location>
        <begin position="199"/>
        <end position="240"/>
    </location>
</feature>
<protein>
    <recommendedName>
        <fullName evidence="3">J domain-containing protein</fullName>
    </recommendedName>
</protein>